<evidence type="ECO:0000313" key="1">
    <source>
        <dbReference type="EMBL" id="CAN0437604.1"/>
    </source>
</evidence>
<dbReference type="EMBL" id="OX596087">
    <property type="protein sequence ID" value="CAN0437604.1"/>
    <property type="molecule type" value="Genomic_DNA"/>
</dbReference>
<reference evidence="1" key="1">
    <citation type="submission" date="2023-05" db="EMBL/GenBank/DDBJ databases">
        <authorList>
            <consortium name="ELIXIR-Norway"/>
        </authorList>
    </citation>
    <scope>NUCLEOTIDE SEQUENCE</scope>
</reference>
<organism evidence="1 2">
    <name type="scientific">Rangifer tarandus platyrhynchus</name>
    <name type="common">Svalbard reindeer</name>
    <dbReference type="NCBI Taxonomy" id="3082113"/>
    <lineage>
        <taxon>Eukaryota</taxon>
        <taxon>Metazoa</taxon>
        <taxon>Chordata</taxon>
        <taxon>Craniata</taxon>
        <taxon>Vertebrata</taxon>
        <taxon>Euteleostomi</taxon>
        <taxon>Mammalia</taxon>
        <taxon>Eutheria</taxon>
        <taxon>Laurasiatheria</taxon>
        <taxon>Artiodactyla</taxon>
        <taxon>Ruminantia</taxon>
        <taxon>Pecora</taxon>
        <taxon>Cervidae</taxon>
        <taxon>Odocoileinae</taxon>
        <taxon>Rangifer</taxon>
    </lineage>
</organism>
<proteinExistence type="predicted"/>
<protein>
    <submittedName>
        <fullName evidence="1">Uncharacterized protein</fullName>
    </submittedName>
</protein>
<evidence type="ECO:0000313" key="2">
    <source>
        <dbReference type="Proteomes" id="UP001162501"/>
    </source>
</evidence>
<feature type="non-terminal residue" evidence="1">
    <location>
        <position position="244"/>
    </location>
</feature>
<name>A0AC59ZJ00_RANTA</name>
<dbReference type="Proteomes" id="UP001162501">
    <property type="component" value="Chromosome 3"/>
</dbReference>
<gene>
    <name evidence="1" type="ORF">MRATA1EN22A_LOCUS18976</name>
</gene>
<feature type="non-terminal residue" evidence="1">
    <location>
        <position position="1"/>
    </location>
</feature>
<reference evidence="1" key="2">
    <citation type="submission" date="2025-03" db="EMBL/GenBank/DDBJ databases">
        <authorList>
            <consortium name="ELIXIR-Norway"/>
            <consortium name="Elixir Norway"/>
        </authorList>
    </citation>
    <scope>NUCLEOTIDE SEQUENCE</scope>
</reference>
<accession>A0AC59ZJ00</accession>
<sequence>MVSMFLFNTGAERTKILATLMEDKDQLGRNVEKGEEAAAGKKFEASRGISNRLCKLTLPGGKRLKDRTEEILPPARLRPRVSEGSSGGPDLHAGLAPGTFCLKLRKHLRDGRENRPHHPQARWAVSRSSIASGTRRRRVISPVALQHLARSRLLSPVLRAQNLKKKKKRRAGDRLRSRLLGGSWRLSISDRRAPRQGPRAPSPAGSGWAPSAAGPPWPGSRPTDARPQGRGEREEAGGQLLSAA</sequence>